<accession>A0A232LLS1</accession>
<reference evidence="15 16" key="1">
    <citation type="journal article" date="2015" name="Environ. Microbiol.">
        <title>Metagenome sequence of Elaphomyces granulatus from sporocarp tissue reveals Ascomycota ectomycorrhizal fingerprints of genome expansion and a Proteobacteria-rich microbiome.</title>
        <authorList>
            <person name="Quandt C.A."/>
            <person name="Kohler A."/>
            <person name="Hesse C.N."/>
            <person name="Sharpton T.J."/>
            <person name="Martin F."/>
            <person name="Spatafora J.W."/>
        </authorList>
    </citation>
    <scope>NUCLEOTIDE SEQUENCE [LARGE SCALE GENOMIC DNA]</scope>
    <source>
        <strain evidence="15 16">OSC145934</strain>
    </source>
</reference>
<evidence type="ECO:0000259" key="14">
    <source>
        <dbReference type="Pfam" id="PF02803"/>
    </source>
</evidence>
<feature type="domain" description="Thiolase C-terminal" evidence="14">
    <location>
        <begin position="175"/>
        <end position="296"/>
    </location>
</feature>
<evidence type="ECO:0000256" key="3">
    <source>
        <dbReference type="ARBA" id="ARBA00010982"/>
    </source>
</evidence>
<evidence type="ECO:0000256" key="1">
    <source>
        <dbReference type="ARBA" id="ARBA00001958"/>
    </source>
</evidence>
<comment type="subunit">
    <text evidence="4">Homotetramer.</text>
</comment>
<evidence type="ECO:0000256" key="9">
    <source>
        <dbReference type="ARBA" id="ARBA00022958"/>
    </source>
</evidence>
<keyword evidence="10" id="KW-0496">Mitochondrion</keyword>
<evidence type="ECO:0000259" key="13">
    <source>
        <dbReference type="Pfam" id="PF00108"/>
    </source>
</evidence>
<feature type="domain" description="Thiolase N-terminal" evidence="13">
    <location>
        <begin position="3"/>
        <end position="167"/>
    </location>
</feature>
<dbReference type="PROSITE" id="PS00737">
    <property type="entry name" value="THIOLASE_2"/>
    <property type="match status" value="1"/>
</dbReference>
<sequence>MYGTQAIQTGDADIVVAGGMESMTNAPYYLKQARNGYRMGDGKIIDGMIHDGLWDPYSNKHMGNLAEMCGKKYKVTREMQDEYAKKSYELAIDAQKNGHFKEQIIPLEIKDKKGNISVVDEDEDPKKVNFEKAKTLKPVFDKEGSVTAFNASNINDGAGAVVIMSREKADELGIKPMAKILSQATHSQAPEWFTTAPGYVVDKVCKKAGLKKEDIDLFEINEAFAVVSCAVNQIAGLDDTKVNITGGAIALGHPIGASGARLLINMVYNLHRLNKRYGLVTLCNGGGEATAVIIEKI</sequence>
<dbReference type="CDD" id="cd00751">
    <property type="entry name" value="thiolase"/>
    <property type="match status" value="1"/>
</dbReference>
<keyword evidence="8" id="KW-0809">Transit peptide</keyword>
<evidence type="ECO:0000256" key="7">
    <source>
        <dbReference type="ARBA" id="ARBA00022723"/>
    </source>
</evidence>
<dbReference type="Pfam" id="PF02803">
    <property type="entry name" value="Thiolase_C"/>
    <property type="match status" value="1"/>
</dbReference>
<evidence type="ECO:0000256" key="5">
    <source>
        <dbReference type="ARBA" id="ARBA00012705"/>
    </source>
</evidence>
<dbReference type="Proteomes" id="UP000243515">
    <property type="component" value="Unassembled WGS sequence"/>
</dbReference>
<dbReference type="NCBIfam" id="TIGR01930">
    <property type="entry name" value="AcCoA-C-Actrans"/>
    <property type="match status" value="1"/>
</dbReference>
<dbReference type="PANTHER" id="PTHR18919:SF156">
    <property type="entry name" value="ACETYL-COA ACETYLTRANSFERASE, MITOCHONDRIAL"/>
    <property type="match status" value="1"/>
</dbReference>
<dbReference type="InterPro" id="IPR020617">
    <property type="entry name" value="Thiolase_C"/>
</dbReference>
<evidence type="ECO:0000256" key="12">
    <source>
        <dbReference type="RuleBase" id="RU003557"/>
    </source>
</evidence>
<dbReference type="GO" id="GO:0005739">
    <property type="term" value="C:mitochondrion"/>
    <property type="evidence" value="ECO:0007669"/>
    <property type="project" value="UniProtKB-SubCell"/>
</dbReference>
<dbReference type="InterPro" id="IPR020616">
    <property type="entry name" value="Thiolase_N"/>
</dbReference>
<dbReference type="AlphaFoldDB" id="A0A232LLS1"/>
<dbReference type="InterPro" id="IPR016039">
    <property type="entry name" value="Thiolase-like"/>
</dbReference>
<evidence type="ECO:0000256" key="8">
    <source>
        <dbReference type="ARBA" id="ARBA00022946"/>
    </source>
</evidence>
<keyword evidence="16" id="KW-1185">Reference proteome</keyword>
<evidence type="ECO:0000256" key="4">
    <source>
        <dbReference type="ARBA" id="ARBA00011881"/>
    </source>
</evidence>
<keyword evidence="11 12" id="KW-0012">Acyltransferase</keyword>
<dbReference type="EMBL" id="NPHW01007908">
    <property type="protein sequence ID" value="OXV05106.1"/>
    <property type="molecule type" value="Genomic_DNA"/>
</dbReference>
<dbReference type="EC" id="2.3.1.9" evidence="5"/>
<comment type="cofactor">
    <cofactor evidence="1">
        <name>K(+)</name>
        <dbReference type="ChEBI" id="CHEBI:29103"/>
    </cofactor>
</comment>
<comment type="subcellular location">
    <subcellularLocation>
        <location evidence="2">Mitochondrion</location>
    </subcellularLocation>
</comment>
<protein>
    <recommendedName>
        <fullName evidence="5">acetyl-CoA C-acetyltransferase</fullName>
        <ecNumber evidence="5">2.3.1.9</ecNumber>
    </recommendedName>
</protein>
<dbReference type="InterPro" id="IPR020613">
    <property type="entry name" value="Thiolase_CS"/>
</dbReference>
<keyword evidence="6 12" id="KW-0808">Transferase</keyword>
<dbReference type="OrthoDB" id="5404651at2759"/>
<dbReference type="InterPro" id="IPR020610">
    <property type="entry name" value="Thiolase_AS"/>
</dbReference>
<evidence type="ECO:0000313" key="15">
    <source>
        <dbReference type="EMBL" id="OXV05106.1"/>
    </source>
</evidence>
<comment type="caution">
    <text evidence="15">The sequence shown here is derived from an EMBL/GenBank/DDBJ whole genome shotgun (WGS) entry which is preliminary data.</text>
</comment>
<dbReference type="GO" id="GO:0006635">
    <property type="term" value="P:fatty acid beta-oxidation"/>
    <property type="evidence" value="ECO:0007669"/>
    <property type="project" value="TreeGrafter"/>
</dbReference>
<gene>
    <name evidence="15" type="ORF">Egran_07126</name>
</gene>
<dbReference type="PROSITE" id="PS00099">
    <property type="entry name" value="THIOLASE_3"/>
    <property type="match status" value="1"/>
</dbReference>
<evidence type="ECO:0000256" key="10">
    <source>
        <dbReference type="ARBA" id="ARBA00023128"/>
    </source>
</evidence>
<keyword evidence="9" id="KW-0630">Potassium</keyword>
<keyword evidence="7" id="KW-0479">Metal-binding</keyword>
<dbReference type="GO" id="GO:0046872">
    <property type="term" value="F:metal ion binding"/>
    <property type="evidence" value="ECO:0007669"/>
    <property type="project" value="UniProtKB-KW"/>
</dbReference>
<evidence type="ECO:0000256" key="11">
    <source>
        <dbReference type="ARBA" id="ARBA00023315"/>
    </source>
</evidence>
<comment type="similarity">
    <text evidence="3 12">Belongs to the thiolase-like superfamily. Thiolase family.</text>
</comment>
<dbReference type="GO" id="GO:0003985">
    <property type="term" value="F:acetyl-CoA C-acetyltransferase activity"/>
    <property type="evidence" value="ECO:0007669"/>
    <property type="project" value="UniProtKB-EC"/>
</dbReference>
<dbReference type="PANTHER" id="PTHR18919">
    <property type="entry name" value="ACETYL-COA C-ACYLTRANSFERASE"/>
    <property type="match status" value="1"/>
</dbReference>
<proteinExistence type="inferred from homology"/>
<evidence type="ECO:0000256" key="6">
    <source>
        <dbReference type="ARBA" id="ARBA00022679"/>
    </source>
</evidence>
<dbReference type="Pfam" id="PF00108">
    <property type="entry name" value="Thiolase_N"/>
    <property type="match status" value="1"/>
</dbReference>
<organism evidence="15 16">
    <name type="scientific">Elaphomyces granulatus</name>
    <dbReference type="NCBI Taxonomy" id="519963"/>
    <lineage>
        <taxon>Eukaryota</taxon>
        <taxon>Fungi</taxon>
        <taxon>Dikarya</taxon>
        <taxon>Ascomycota</taxon>
        <taxon>Pezizomycotina</taxon>
        <taxon>Eurotiomycetes</taxon>
        <taxon>Eurotiomycetidae</taxon>
        <taxon>Eurotiales</taxon>
        <taxon>Elaphomycetaceae</taxon>
        <taxon>Elaphomyces</taxon>
    </lineage>
</organism>
<name>A0A232LLS1_9EURO</name>
<dbReference type="SUPFAM" id="SSF53901">
    <property type="entry name" value="Thiolase-like"/>
    <property type="match status" value="2"/>
</dbReference>
<dbReference type="InterPro" id="IPR002155">
    <property type="entry name" value="Thiolase"/>
</dbReference>
<evidence type="ECO:0000256" key="2">
    <source>
        <dbReference type="ARBA" id="ARBA00004173"/>
    </source>
</evidence>
<dbReference type="Gene3D" id="3.40.47.10">
    <property type="match status" value="1"/>
</dbReference>
<evidence type="ECO:0000313" key="16">
    <source>
        <dbReference type="Proteomes" id="UP000243515"/>
    </source>
</evidence>